<comment type="caution">
    <text evidence="1">The sequence shown here is derived from an EMBL/GenBank/DDBJ whole genome shotgun (WGS) entry which is preliminary data.</text>
</comment>
<proteinExistence type="predicted"/>
<accession>A0ABR3VTH8</accession>
<organism evidence="1 2">
    <name type="scientific">Phialemonium thermophilum</name>
    <dbReference type="NCBI Taxonomy" id="223376"/>
    <lineage>
        <taxon>Eukaryota</taxon>
        <taxon>Fungi</taxon>
        <taxon>Dikarya</taxon>
        <taxon>Ascomycota</taxon>
        <taxon>Pezizomycotina</taxon>
        <taxon>Sordariomycetes</taxon>
        <taxon>Sordariomycetidae</taxon>
        <taxon>Cephalothecales</taxon>
        <taxon>Cephalothecaceae</taxon>
        <taxon>Phialemonium</taxon>
    </lineage>
</organism>
<dbReference type="Proteomes" id="UP001586593">
    <property type="component" value="Unassembled WGS sequence"/>
</dbReference>
<sequence length="110" mass="12771">MGANMADKKSHYLPSRYVSFLAAASEWRIDRDRRPQAVARVHYILLSNRVVFYLPYLNWCEWATLAGEVGNHHHRLESRLSVWGKVTVERRARPVMRLSILPLRVSGSLL</sequence>
<evidence type="ECO:0000313" key="2">
    <source>
        <dbReference type="Proteomes" id="UP001586593"/>
    </source>
</evidence>
<reference evidence="1 2" key="1">
    <citation type="journal article" date="2024" name="Commun. Biol.">
        <title>Comparative genomic analysis of thermophilic fungi reveals convergent evolutionary adaptations and gene losses.</title>
        <authorList>
            <person name="Steindorff A.S."/>
            <person name="Aguilar-Pontes M.V."/>
            <person name="Robinson A.J."/>
            <person name="Andreopoulos B."/>
            <person name="LaButti K."/>
            <person name="Kuo A."/>
            <person name="Mondo S."/>
            <person name="Riley R."/>
            <person name="Otillar R."/>
            <person name="Haridas S."/>
            <person name="Lipzen A."/>
            <person name="Grimwood J."/>
            <person name="Schmutz J."/>
            <person name="Clum A."/>
            <person name="Reid I.D."/>
            <person name="Moisan M.C."/>
            <person name="Butler G."/>
            <person name="Nguyen T.T.M."/>
            <person name="Dewar K."/>
            <person name="Conant G."/>
            <person name="Drula E."/>
            <person name="Henrissat B."/>
            <person name="Hansel C."/>
            <person name="Singer S."/>
            <person name="Hutchinson M.I."/>
            <person name="de Vries R.P."/>
            <person name="Natvig D.O."/>
            <person name="Powell A.J."/>
            <person name="Tsang A."/>
            <person name="Grigoriev I.V."/>
        </authorList>
    </citation>
    <scope>NUCLEOTIDE SEQUENCE [LARGE SCALE GENOMIC DNA]</scope>
    <source>
        <strain evidence="1 2">ATCC 24622</strain>
    </source>
</reference>
<name>A0ABR3VTH8_9PEZI</name>
<evidence type="ECO:0000313" key="1">
    <source>
        <dbReference type="EMBL" id="KAL1844971.1"/>
    </source>
</evidence>
<protein>
    <submittedName>
        <fullName evidence="1">Uncharacterized protein</fullName>
    </submittedName>
</protein>
<dbReference type="EMBL" id="JAZHXJ010001341">
    <property type="protein sequence ID" value="KAL1844971.1"/>
    <property type="molecule type" value="Genomic_DNA"/>
</dbReference>
<keyword evidence="2" id="KW-1185">Reference proteome</keyword>
<gene>
    <name evidence="1" type="ORF">VTK73DRAFT_1416</name>
</gene>